<accession>A0A6J2YRV5</accession>
<name>A0A6J2YRV5_SITOR</name>
<sequence>MVSVLDSYIDFTEEQEIINSATQKKAEVERAKDDRDRELEMRIKSIEEYFVRLSWRHKKSYIIAMASQTQHSEVLVRGLAYIYTCFGKFAAFADTRPEVKLEVNQILIDHDRTLDKAYLREIGINDLQWINTLNKDKQLKLFIELLRLGGNGLKRKLYIPLLGIYKKFVLKAESMQIYGMADDTDLEQIIANELDDTDKYPQDHPMSVEVSKMRKKWDDFIKKYRQEVFPIATKNEKPDKKPDKKGEKTSTKPEKTASKKSKKKEKESDVVLDWIQILPIWVTKKIFSYLDLKTLKDIKKVNAYWSYASDSLIKDRTCRKFIDETLEKLKQNVNPEILKQCEEEFAMETGHRRRLSPGDRRLMLLKSRGAIKEEMKTKIKKSEKCKENIITSLAKSENVCLPIEKLDAFPRLIKEDSLIYNEFPCLMKDVNILINIEDDVRRQRDTLTYSLSCQLSDIFSVSQITLEDW</sequence>
<gene>
    <name evidence="3" type="primary">LOC115890060</name>
</gene>
<protein>
    <submittedName>
        <fullName evidence="3">Uncharacterized protein LOC115890060</fullName>
    </submittedName>
</protein>
<feature type="region of interest" description="Disordered" evidence="1">
    <location>
        <begin position="232"/>
        <end position="262"/>
    </location>
</feature>
<dbReference type="AlphaFoldDB" id="A0A6J2YRV5"/>
<dbReference type="InParanoid" id="A0A6J2YRV5"/>
<proteinExistence type="predicted"/>
<feature type="compositionally biased region" description="Basic and acidic residues" evidence="1">
    <location>
        <begin position="234"/>
        <end position="257"/>
    </location>
</feature>
<evidence type="ECO:0000313" key="3">
    <source>
        <dbReference type="RefSeq" id="XP_030766042.1"/>
    </source>
</evidence>
<dbReference type="RefSeq" id="XP_030766042.1">
    <property type="nucleotide sequence ID" value="XM_030910182.1"/>
</dbReference>
<evidence type="ECO:0000256" key="1">
    <source>
        <dbReference type="SAM" id="MobiDB-lite"/>
    </source>
</evidence>
<reference evidence="3" key="1">
    <citation type="submission" date="2025-08" db="UniProtKB">
        <authorList>
            <consortium name="RefSeq"/>
        </authorList>
    </citation>
    <scope>IDENTIFICATION</scope>
    <source>
        <tissue evidence="3">Gonads</tissue>
    </source>
</reference>
<dbReference type="Proteomes" id="UP000504635">
    <property type="component" value="Unplaced"/>
</dbReference>
<dbReference type="InterPro" id="IPR036047">
    <property type="entry name" value="F-box-like_dom_sf"/>
</dbReference>
<dbReference type="SUPFAM" id="SSF81383">
    <property type="entry name" value="F-box domain"/>
    <property type="match status" value="1"/>
</dbReference>
<dbReference type="KEGG" id="soy:115890060"/>
<organism evidence="2 3">
    <name type="scientific">Sitophilus oryzae</name>
    <name type="common">Rice weevil</name>
    <name type="synonym">Curculio oryzae</name>
    <dbReference type="NCBI Taxonomy" id="7048"/>
    <lineage>
        <taxon>Eukaryota</taxon>
        <taxon>Metazoa</taxon>
        <taxon>Ecdysozoa</taxon>
        <taxon>Arthropoda</taxon>
        <taxon>Hexapoda</taxon>
        <taxon>Insecta</taxon>
        <taxon>Pterygota</taxon>
        <taxon>Neoptera</taxon>
        <taxon>Endopterygota</taxon>
        <taxon>Coleoptera</taxon>
        <taxon>Polyphaga</taxon>
        <taxon>Cucujiformia</taxon>
        <taxon>Curculionidae</taxon>
        <taxon>Dryophthorinae</taxon>
        <taxon>Sitophilus</taxon>
    </lineage>
</organism>
<evidence type="ECO:0000313" key="2">
    <source>
        <dbReference type="Proteomes" id="UP000504635"/>
    </source>
</evidence>
<dbReference type="GeneID" id="115890060"/>
<dbReference type="OrthoDB" id="6751058at2759"/>
<keyword evidence="2" id="KW-1185">Reference proteome</keyword>